<dbReference type="AlphaFoldDB" id="A0A127VF77"/>
<dbReference type="Gene3D" id="1.10.260.40">
    <property type="entry name" value="lambda repressor-like DNA-binding domains"/>
    <property type="match status" value="1"/>
</dbReference>
<proteinExistence type="predicted"/>
<dbReference type="Proteomes" id="UP000071561">
    <property type="component" value="Chromosome"/>
</dbReference>
<sequence length="145" mass="17092">MPTIKKEIKVHHGRNIKRFRDILDIKQETIAHELGDNWNQGMVSRLEKKETIDRPTIERIAAIMKIEPDAIERFTEDNVIHNINSFYDNSTFNFQCTFNPVDKFLIALEDNKSLYERLVSSEQEKVKIMEKSNVMIQELIKNLSK</sequence>
<evidence type="ECO:0000313" key="2">
    <source>
        <dbReference type="EMBL" id="AMP99830.1"/>
    </source>
</evidence>
<dbReference type="GO" id="GO:0003677">
    <property type="term" value="F:DNA binding"/>
    <property type="evidence" value="ECO:0007669"/>
    <property type="project" value="InterPro"/>
</dbReference>
<name>A0A127VF77_9SPHI</name>
<accession>A0A127VF77</accession>
<evidence type="ECO:0000313" key="3">
    <source>
        <dbReference type="Proteomes" id="UP000071561"/>
    </source>
</evidence>
<reference evidence="2 3" key="1">
    <citation type="submission" date="2016-03" db="EMBL/GenBank/DDBJ databases">
        <title>Complete genome sequence of Pedobacter cryoconitis PAMC 27485.</title>
        <authorList>
            <person name="Lee J."/>
            <person name="Kim O.-S."/>
        </authorList>
    </citation>
    <scope>NUCLEOTIDE SEQUENCE [LARGE SCALE GENOMIC DNA]</scope>
    <source>
        <strain evidence="2 3">PAMC 27485</strain>
    </source>
</reference>
<dbReference type="PATRIC" id="fig|188932.3.peg.3085"/>
<gene>
    <name evidence="2" type="ORF">AY601_2956</name>
</gene>
<dbReference type="KEGG" id="pcm:AY601_2956"/>
<evidence type="ECO:0000259" key="1">
    <source>
        <dbReference type="PROSITE" id="PS50943"/>
    </source>
</evidence>
<protein>
    <submittedName>
        <fullName evidence="2">Transcriptional regulator</fullName>
    </submittedName>
</protein>
<dbReference type="RefSeq" id="WP_068402344.1">
    <property type="nucleotide sequence ID" value="NZ_CP014504.1"/>
</dbReference>
<dbReference type="EMBL" id="CP014504">
    <property type="protein sequence ID" value="AMP99830.1"/>
    <property type="molecule type" value="Genomic_DNA"/>
</dbReference>
<keyword evidence="3" id="KW-1185">Reference proteome</keyword>
<dbReference type="InterPro" id="IPR001387">
    <property type="entry name" value="Cro/C1-type_HTH"/>
</dbReference>
<dbReference type="InterPro" id="IPR010982">
    <property type="entry name" value="Lambda_DNA-bd_dom_sf"/>
</dbReference>
<dbReference type="OrthoDB" id="674774at2"/>
<organism evidence="2 3">
    <name type="scientific">Pedobacter cryoconitis</name>
    <dbReference type="NCBI Taxonomy" id="188932"/>
    <lineage>
        <taxon>Bacteria</taxon>
        <taxon>Pseudomonadati</taxon>
        <taxon>Bacteroidota</taxon>
        <taxon>Sphingobacteriia</taxon>
        <taxon>Sphingobacteriales</taxon>
        <taxon>Sphingobacteriaceae</taxon>
        <taxon>Pedobacter</taxon>
    </lineage>
</organism>
<dbReference type="PROSITE" id="PS50943">
    <property type="entry name" value="HTH_CROC1"/>
    <property type="match status" value="1"/>
</dbReference>
<feature type="domain" description="HTH cro/C1-type" evidence="1">
    <location>
        <begin position="16"/>
        <end position="71"/>
    </location>
</feature>
<dbReference type="SUPFAM" id="SSF47413">
    <property type="entry name" value="lambda repressor-like DNA-binding domains"/>
    <property type="match status" value="1"/>
</dbReference>